<name>A0A967E4Y5_9FLAO</name>
<dbReference type="RefSeq" id="WP_152572520.1">
    <property type="nucleotide sequence ID" value="NZ_VIKU02000001.1"/>
</dbReference>
<reference evidence="1" key="2">
    <citation type="submission" date="2020-03" db="EMBL/GenBank/DDBJ databases">
        <title>Flavobacteriaceae bacterium strain TP-CH-4, a member of the family Flavobacteriaceae isolated from a deep-sea seamount.</title>
        <authorList>
            <person name="Zhang D.-C."/>
        </authorList>
    </citation>
    <scope>NUCLEOTIDE SEQUENCE</scope>
    <source>
        <strain evidence="1">TP-CH-4</strain>
    </source>
</reference>
<evidence type="ECO:0000313" key="1">
    <source>
        <dbReference type="EMBL" id="NHF58005.1"/>
    </source>
</evidence>
<reference evidence="1" key="1">
    <citation type="submission" date="2019-07" db="EMBL/GenBank/DDBJ databases">
        <authorList>
            <person name="De-Chao Zhang Q."/>
        </authorList>
    </citation>
    <scope>NUCLEOTIDE SEQUENCE</scope>
    <source>
        <strain evidence="1">TP-CH-4</strain>
    </source>
</reference>
<proteinExistence type="predicted"/>
<organism evidence="1 2">
    <name type="scientific">Pelagihabitans pacificus</name>
    <dbReference type="NCBI Taxonomy" id="2696054"/>
    <lineage>
        <taxon>Bacteria</taxon>
        <taxon>Pseudomonadati</taxon>
        <taxon>Bacteroidota</taxon>
        <taxon>Flavobacteriia</taxon>
        <taxon>Flavobacteriales</taxon>
        <taxon>Flavobacteriaceae</taxon>
        <taxon>Pelagihabitans</taxon>
    </lineage>
</organism>
<accession>A0A967E4Y5</accession>
<evidence type="ECO:0000313" key="2">
    <source>
        <dbReference type="Proteomes" id="UP000707206"/>
    </source>
</evidence>
<dbReference type="EMBL" id="VIKU02000001">
    <property type="protein sequence ID" value="NHF58005.1"/>
    <property type="molecule type" value="Genomic_DNA"/>
</dbReference>
<dbReference type="AlphaFoldDB" id="A0A967E4Y5"/>
<gene>
    <name evidence="1" type="ORF">FK220_001545</name>
</gene>
<sequence>MRKLPIYFFLLCNALLIAQSDKNVEPQLFKVNALLPGVSYELGLGKNMTFSSDALIAFAARGGSDRDTEFGLYPTLQADFRYFVNMERRKGKGKNISGNTGNYLAFVNQVQFGTPIIGDLEFSSSYYYNTGILYGIQRTRKKGFYWGVSFGPGFYIDEFDTDFGLFLDARLGWVIGKPRK</sequence>
<protein>
    <submittedName>
        <fullName evidence="1">Uncharacterized protein</fullName>
    </submittedName>
</protein>
<comment type="caution">
    <text evidence="1">The sequence shown here is derived from an EMBL/GenBank/DDBJ whole genome shotgun (WGS) entry which is preliminary data.</text>
</comment>
<keyword evidence="2" id="KW-1185">Reference proteome</keyword>
<dbReference type="Proteomes" id="UP000707206">
    <property type="component" value="Unassembled WGS sequence"/>
</dbReference>